<evidence type="ECO:0000313" key="2">
    <source>
        <dbReference type="Proteomes" id="UP000326354"/>
    </source>
</evidence>
<dbReference type="OrthoDB" id="1521937at2"/>
<proteinExistence type="predicted"/>
<accession>A0A5S9IN89</accession>
<keyword evidence="2" id="KW-1185">Reference proteome</keyword>
<name>A0A5S9IN89_UABAM</name>
<reference evidence="1 2" key="1">
    <citation type="submission" date="2019-08" db="EMBL/GenBank/DDBJ databases">
        <title>Complete genome sequence of Candidatus Uab amorphum.</title>
        <authorList>
            <person name="Shiratori T."/>
            <person name="Suzuki S."/>
            <person name="Kakizawa Y."/>
            <person name="Ishida K."/>
        </authorList>
    </citation>
    <scope>NUCLEOTIDE SEQUENCE [LARGE SCALE GENOMIC DNA]</scope>
    <source>
        <strain evidence="1 2">SRT547</strain>
    </source>
</reference>
<dbReference type="AlphaFoldDB" id="A0A5S9IN89"/>
<dbReference type="EMBL" id="AP019860">
    <property type="protein sequence ID" value="BBM84647.1"/>
    <property type="molecule type" value="Genomic_DNA"/>
</dbReference>
<dbReference type="RefSeq" id="WP_151968788.1">
    <property type="nucleotide sequence ID" value="NZ_AP019860.1"/>
</dbReference>
<protein>
    <submittedName>
        <fullName evidence="1">Uncharacterized protein</fullName>
    </submittedName>
</protein>
<evidence type="ECO:0000313" key="1">
    <source>
        <dbReference type="EMBL" id="BBM84647.1"/>
    </source>
</evidence>
<organism evidence="1 2">
    <name type="scientific">Uabimicrobium amorphum</name>
    <dbReference type="NCBI Taxonomy" id="2596890"/>
    <lineage>
        <taxon>Bacteria</taxon>
        <taxon>Pseudomonadati</taxon>
        <taxon>Planctomycetota</taxon>
        <taxon>Candidatus Uabimicrobiia</taxon>
        <taxon>Candidatus Uabimicrobiales</taxon>
        <taxon>Candidatus Uabimicrobiaceae</taxon>
        <taxon>Candidatus Uabimicrobium</taxon>
    </lineage>
</organism>
<sequence length="83" mass="9418">MGKVIRTISIHCAKCNTLLYKYHKGGRGGLVKCFLDRIVKDNTKGDMHCPNCSQEFARPISIRNRPAHKIIQGKVFTKGMCRK</sequence>
<gene>
    <name evidence="1" type="ORF">UABAM_03008</name>
</gene>
<dbReference type="KEGG" id="uam:UABAM_03008"/>
<dbReference type="Proteomes" id="UP000326354">
    <property type="component" value="Chromosome"/>
</dbReference>